<dbReference type="InterPro" id="IPR027417">
    <property type="entry name" value="P-loop_NTPase"/>
</dbReference>
<reference evidence="2 3" key="1">
    <citation type="journal article" date="2021" name="BMC Genomics">
        <title>Telomere-to-telomere genome assembly of asparaginase-producing Trichoderma simmonsii.</title>
        <authorList>
            <person name="Chung D."/>
            <person name="Kwon Y.M."/>
            <person name="Yang Y."/>
        </authorList>
    </citation>
    <scope>NUCLEOTIDE SEQUENCE [LARGE SCALE GENOMIC DNA]</scope>
    <source>
        <strain evidence="2 3">GH-Sj1</strain>
    </source>
</reference>
<evidence type="ECO:0000313" key="3">
    <source>
        <dbReference type="Proteomes" id="UP000826661"/>
    </source>
</evidence>
<dbReference type="Pfam" id="PF13401">
    <property type="entry name" value="AAA_22"/>
    <property type="match status" value="1"/>
</dbReference>
<gene>
    <name evidence="2" type="ORF">H0G86_003341</name>
</gene>
<dbReference type="EMBL" id="CP075865">
    <property type="protein sequence ID" value="QYS96077.1"/>
    <property type="molecule type" value="Genomic_DNA"/>
</dbReference>
<dbReference type="Pfam" id="PF13424">
    <property type="entry name" value="TPR_12"/>
    <property type="match status" value="3"/>
</dbReference>
<accession>A0A8G0PD24</accession>
<dbReference type="PANTHER" id="PTHR46082:SF6">
    <property type="entry name" value="AAA+ ATPASE DOMAIN-CONTAINING PROTEIN-RELATED"/>
    <property type="match status" value="1"/>
</dbReference>
<evidence type="ECO:0000313" key="2">
    <source>
        <dbReference type="EMBL" id="QYS96077.1"/>
    </source>
</evidence>
<dbReference type="SUPFAM" id="SSF52540">
    <property type="entry name" value="P-loop containing nucleoside triphosphate hydrolases"/>
    <property type="match status" value="1"/>
</dbReference>
<dbReference type="Gene3D" id="3.40.50.300">
    <property type="entry name" value="P-loop containing nucleotide triphosphate hydrolases"/>
    <property type="match status" value="1"/>
</dbReference>
<name>A0A8G0PD24_9HYPO</name>
<sequence>MPMILAFKFRRIPPPQPSSPSYLILLFFNDRDIGIMSSAHAIESNTIGNDARIHQGNVIHNYASAPREPCVLIPFLRNEELIRRQDIISELDRLLPLSDDYSTAALYGLGGSGKTQIALDYAYRRCQVPNCSVFWVHADNETTFTQDFKAIAKRLGLSANLFGEDLLMAVRHRIETSHPWVLVLDNADNLRLFGVSHATQNALDPGEHASRLDKFIPRGPRGQVLWTSRDERIAGGIVAARRAIKVPKMTPSEAKELFESARNSQGDIDEAKYIEELLDELEWLPLAISQAAAYMKKTLTTVEEYILKLRDGKKRWKILKQTQSDRHRRPEVSNSILETWNISMKYLQTENKTAHQILHIHAFLDNQNIPIELIRQAALYVEGSNDMDHIGETHSDDSSSVSDNDDDKVNEAVVRLCDFSFLSVQAIENGSRTYKMHKLVQEATRYGLDRKERKKEEYYFSLAAFEIISSLFPASQLQRWNKYEKYITHTQQACEWATLCGREMLASDLLESLAHHLCTYSRWRECEMMAQKVYKLRRTILGDNHTKTVIVLELLARIFQSLGRYKETEEMLLKILESWQQIHGNKHRHTLRARQILATAYQNSGRNEEAEKLILETLSLQQETLGKRHGNTRNSMVVLALIHTARGKYEEAEGLAMEILISRRQAFGHKSVESILSLTLLSEIYRRSRRYKEAEGMAMEALTLHREISGHKDPRIIRPLVQLARTYQEWGKGEKAEELAIEALALTQEIFGEVNTNMIESMEILGRRYHETGRYKKAEEMRAKTLKIQREIFGDDHGRTARILADLEATRLAMEPTKPSEI</sequence>
<dbReference type="PANTHER" id="PTHR46082">
    <property type="entry name" value="ATP/GTP-BINDING PROTEIN-RELATED"/>
    <property type="match status" value="1"/>
</dbReference>
<dbReference type="InterPro" id="IPR049945">
    <property type="entry name" value="AAA_22"/>
</dbReference>
<dbReference type="SMART" id="SM00028">
    <property type="entry name" value="TPR"/>
    <property type="match status" value="4"/>
</dbReference>
<keyword evidence="3" id="KW-1185">Reference proteome</keyword>
<dbReference type="GO" id="GO:0016887">
    <property type="term" value="F:ATP hydrolysis activity"/>
    <property type="evidence" value="ECO:0007669"/>
    <property type="project" value="InterPro"/>
</dbReference>
<dbReference type="SUPFAM" id="SSF48452">
    <property type="entry name" value="TPR-like"/>
    <property type="match status" value="3"/>
</dbReference>
<dbReference type="InterPro" id="IPR053137">
    <property type="entry name" value="NLR-like"/>
</dbReference>
<evidence type="ECO:0000259" key="1">
    <source>
        <dbReference type="Pfam" id="PF13401"/>
    </source>
</evidence>
<dbReference type="Pfam" id="PF13374">
    <property type="entry name" value="TPR_10"/>
    <property type="match status" value="1"/>
</dbReference>
<feature type="domain" description="ORC1/DEAH AAA+ ATPase" evidence="1">
    <location>
        <begin position="104"/>
        <end position="191"/>
    </location>
</feature>
<organism evidence="2 3">
    <name type="scientific">Trichoderma simmonsii</name>
    <dbReference type="NCBI Taxonomy" id="1491479"/>
    <lineage>
        <taxon>Eukaryota</taxon>
        <taxon>Fungi</taxon>
        <taxon>Dikarya</taxon>
        <taxon>Ascomycota</taxon>
        <taxon>Pezizomycotina</taxon>
        <taxon>Sordariomycetes</taxon>
        <taxon>Hypocreomycetidae</taxon>
        <taxon>Hypocreales</taxon>
        <taxon>Hypocreaceae</taxon>
        <taxon>Trichoderma</taxon>
    </lineage>
</organism>
<dbReference type="Gene3D" id="1.25.40.10">
    <property type="entry name" value="Tetratricopeptide repeat domain"/>
    <property type="match status" value="2"/>
</dbReference>
<proteinExistence type="predicted"/>
<protein>
    <submittedName>
        <fullName evidence="2">TPR_REGION domain-containing protein</fullName>
    </submittedName>
</protein>
<dbReference type="AlphaFoldDB" id="A0A8G0PD24"/>
<dbReference type="Proteomes" id="UP000826661">
    <property type="component" value="Chromosome II"/>
</dbReference>
<dbReference type="InterPro" id="IPR019734">
    <property type="entry name" value="TPR_rpt"/>
</dbReference>
<dbReference type="InterPro" id="IPR011990">
    <property type="entry name" value="TPR-like_helical_dom_sf"/>
</dbReference>